<evidence type="ECO:0000259" key="3">
    <source>
        <dbReference type="PROSITE" id="PS01124"/>
    </source>
</evidence>
<keyword evidence="1" id="KW-0805">Transcription regulation</keyword>
<dbReference type="AlphaFoldDB" id="A0A846QVM5"/>
<dbReference type="GO" id="GO:0043565">
    <property type="term" value="F:sequence-specific DNA binding"/>
    <property type="evidence" value="ECO:0007669"/>
    <property type="project" value="InterPro"/>
</dbReference>
<dbReference type="CDD" id="cd03137">
    <property type="entry name" value="GATase1_AraC_1"/>
    <property type="match status" value="1"/>
</dbReference>
<protein>
    <submittedName>
        <fullName evidence="4">Transcriptional regulator GlxA family with amidase domain</fullName>
    </submittedName>
</protein>
<dbReference type="EMBL" id="JAATJJ010000001">
    <property type="protein sequence ID" value="NJB69615.1"/>
    <property type="molecule type" value="Genomic_DNA"/>
</dbReference>
<dbReference type="InterPro" id="IPR029062">
    <property type="entry name" value="Class_I_gatase-like"/>
</dbReference>
<reference evidence="4 5" key="1">
    <citation type="submission" date="2020-03" db="EMBL/GenBank/DDBJ databases">
        <title>Genomic Encyclopedia of Type Strains, Phase IV (KMG-IV): sequencing the most valuable type-strain genomes for metagenomic binning, comparative biology and taxonomic classification.</title>
        <authorList>
            <person name="Goeker M."/>
        </authorList>
    </citation>
    <scope>NUCLEOTIDE SEQUENCE [LARGE SCALE GENOMIC DNA]</scope>
    <source>
        <strain evidence="4 5">DSM 29762</strain>
    </source>
</reference>
<evidence type="ECO:0000313" key="4">
    <source>
        <dbReference type="EMBL" id="NJB69615.1"/>
    </source>
</evidence>
<gene>
    <name evidence="4" type="ORF">GGR42_000077</name>
</gene>
<proteinExistence type="predicted"/>
<organism evidence="4 5">
    <name type="scientific">Saonia flava</name>
    <dbReference type="NCBI Taxonomy" id="523696"/>
    <lineage>
        <taxon>Bacteria</taxon>
        <taxon>Pseudomonadati</taxon>
        <taxon>Bacteroidota</taxon>
        <taxon>Flavobacteriia</taxon>
        <taxon>Flavobacteriales</taxon>
        <taxon>Flavobacteriaceae</taxon>
        <taxon>Saonia</taxon>
    </lineage>
</organism>
<dbReference type="InterPro" id="IPR002818">
    <property type="entry name" value="DJ-1/PfpI"/>
</dbReference>
<dbReference type="Gene3D" id="1.10.10.60">
    <property type="entry name" value="Homeodomain-like"/>
    <property type="match status" value="2"/>
</dbReference>
<dbReference type="PANTHER" id="PTHR43130:SF3">
    <property type="entry name" value="HTH-TYPE TRANSCRIPTIONAL REGULATOR RV1931C"/>
    <property type="match status" value="1"/>
</dbReference>
<dbReference type="InterPro" id="IPR009057">
    <property type="entry name" value="Homeodomain-like_sf"/>
</dbReference>
<dbReference type="PROSITE" id="PS01124">
    <property type="entry name" value="HTH_ARAC_FAMILY_2"/>
    <property type="match status" value="1"/>
</dbReference>
<sequence length="289" mass="32797">MLDISGILQVFQESSLFGIHYEFQYLSSKSNIITSSGITINNLKSHREFNPSEDDIICVPGGAETNLDQNEFASFFKWLRNASSRGVRICSICSGAFILAQSGLLNGRFCTTHWSLADKLQIQFPKLHVKKSILFTKDGNIYTSAGLTTGIDLALFMLEELHGSEVTAKVARELVVYVRRDGEDKQLSIFLQYRSHQHQKVHAVQDWIIQNIQQKTNLETLAEHFYSSPRNLSRIFKSVTGITITAYRNKVRVEKATNLIKNSDFKMDHIAQLCGYTNARQLRDLLKTT</sequence>
<keyword evidence="2" id="KW-0804">Transcription</keyword>
<dbReference type="GO" id="GO:0003700">
    <property type="term" value="F:DNA-binding transcription factor activity"/>
    <property type="evidence" value="ECO:0007669"/>
    <property type="project" value="InterPro"/>
</dbReference>
<feature type="domain" description="HTH araC/xylS-type" evidence="3">
    <location>
        <begin position="202"/>
        <end position="289"/>
    </location>
</feature>
<dbReference type="SUPFAM" id="SSF52317">
    <property type="entry name" value="Class I glutamine amidotransferase-like"/>
    <property type="match status" value="1"/>
</dbReference>
<dbReference type="PANTHER" id="PTHR43130">
    <property type="entry name" value="ARAC-FAMILY TRANSCRIPTIONAL REGULATOR"/>
    <property type="match status" value="1"/>
</dbReference>
<evidence type="ECO:0000256" key="1">
    <source>
        <dbReference type="ARBA" id="ARBA00023015"/>
    </source>
</evidence>
<name>A0A846QVM5_9FLAO</name>
<dbReference type="Pfam" id="PF01965">
    <property type="entry name" value="DJ-1_PfpI"/>
    <property type="match status" value="1"/>
</dbReference>
<evidence type="ECO:0000256" key="2">
    <source>
        <dbReference type="ARBA" id="ARBA00023163"/>
    </source>
</evidence>
<keyword evidence="5" id="KW-1185">Reference proteome</keyword>
<comment type="caution">
    <text evidence="4">The sequence shown here is derived from an EMBL/GenBank/DDBJ whole genome shotgun (WGS) entry which is preliminary data.</text>
</comment>
<evidence type="ECO:0000313" key="5">
    <source>
        <dbReference type="Proteomes" id="UP000590442"/>
    </source>
</evidence>
<dbReference type="SMART" id="SM00342">
    <property type="entry name" value="HTH_ARAC"/>
    <property type="match status" value="1"/>
</dbReference>
<accession>A0A846QVM5</accession>
<dbReference type="Gene3D" id="3.40.50.880">
    <property type="match status" value="1"/>
</dbReference>
<dbReference type="InterPro" id="IPR018060">
    <property type="entry name" value="HTH_AraC"/>
</dbReference>
<dbReference type="InterPro" id="IPR052158">
    <property type="entry name" value="INH-QAR"/>
</dbReference>
<dbReference type="Pfam" id="PF12833">
    <property type="entry name" value="HTH_18"/>
    <property type="match status" value="1"/>
</dbReference>
<dbReference type="SUPFAM" id="SSF46689">
    <property type="entry name" value="Homeodomain-like"/>
    <property type="match status" value="1"/>
</dbReference>
<dbReference type="Proteomes" id="UP000590442">
    <property type="component" value="Unassembled WGS sequence"/>
</dbReference>